<protein>
    <submittedName>
        <fullName evidence="1 4">Uncharacterized protein</fullName>
    </submittedName>
</protein>
<dbReference type="Proteomes" id="UP000274756">
    <property type="component" value="Unassembled WGS sequence"/>
</dbReference>
<evidence type="ECO:0000313" key="1">
    <source>
        <dbReference type="EMBL" id="VDN51814.1"/>
    </source>
</evidence>
<dbReference type="AlphaFoldDB" id="A0A0N4UIS5"/>
<evidence type="ECO:0000313" key="3">
    <source>
        <dbReference type="Proteomes" id="UP000274756"/>
    </source>
</evidence>
<sequence>MLDIVLGEENKSPKKKEVLDQIQDYFPEKIVPLVKQLHDVIRLLPVYNSLSNKFKFLSPRIAPIFRERSNMSLETLSPNLFPLYPDSSQDSILSIPEILNASGLNSVDKDSIMELIIEASGTRVIIDNIMAKLEKISYWHIDNDISIVTDKINNAFKAVARTFSKRQKREIDHGKYTFMTKRQILMVFGPNAIYNASNLPFDLNDYENWTDKEKQEAFINKIRIIADEKTAKIGKKRSKRFVSLAPFAFSPSIVQFSILTPIVISPSLFSPSILAPSLLSPPILSPQIGNPLIFSPYLLGPNILSPAIFNAYVFSPYVLAPNVVNPYVLSPLILSPYVLSPDILSPTVLSGSILSPNVLSPSINSTGILAANVLSPTFLS</sequence>
<evidence type="ECO:0000313" key="4">
    <source>
        <dbReference type="WBParaSite" id="DME_0000752001-mRNA-1"/>
    </source>
</evidence>
<dbReference type="PANTHER" id="PTHR21523">
    <property type="match status" value="1"/>
</dbReference>
<name>A0A0N4UIS5_DRAME</name>
<dbReference type="EMBL" id="UYYG01000032">
    <property type="protein sequence ID" value="VDN51814.1"/>
    <property type="molecule type" value="Genomic_DNA"/>
</dbReference>
<dbReference type="OrthoDB" id="5917548at2759"/>
<accession>A0A0N4UIS5</accession>
<evidence type="ECO:0000313" key="2">
    <source>
        <dbReference type="Proteomes" id="UP000038040"/>
    </source>
</evidence>
<gene>
    <name evidence="1" type="ORF">DME_LOCUS1787</name>
</gene>
<dbReference type="InterPro" id="IPR006954">
    <property type="entry name" value="Mlt-10-like"/>
</dbReference>
<dbReference type="Pfam" id="PF04870">
    <property type="entry name" value="Moulting_cycle"/>
    <property type="match status" value="2"/>
</dbReference>
<dbReference type="Proteomes" id="UP000038040">
    <property type="component" value="Unplaced"/>
</dbReference>
<dbReference type="WBParaSite" id="DME_0000752001-mRNA-1">
    <property type="protein sequence ID" value="DME_0000752001-mRNA-1"/>
    <property type="gene ID" value="DME_0000752001"/>
</dbReference>
<keyword evidence="3" id="KW-1185">Reference proteome</keyword>
<proteinExistence type="predicted"/>
<organism evidence="2 4">
    <name type="scientific">Dracunculus medinensis</name>
    <name type="common">Guinea worm</name>
    <dbReference type="NCBI Taxonomy" id="318479"/>
    <lineage>
        <taxon>Eukaryota</taxon>
        <taxon>Metazoa</taxon>
        <taxon>Ecdysozoa</taxon>
        <taxon>Nematoda</taxon>
        <taxon>Chromadorea</taxon>
        <taxon>Rhabditida</taxon>
        <taxon>Spirurina</taxon>
        <taxon>Dracunculoidea</taxon>
        <taxon>Dracunculidae</taxon>
        <taxon>Dracunculus</taxon>
    </lineage>
</organism>
<reference evidence="1 3" key="2">
    <citation type="submission" date="2018-11" db="EMBL/GenBank/DDBJ databases">
        <authorList>
            <consortium name="Pathogen Informatics"/>
        </authorList>
    </citation>
    <scope>NUCLEOTIDE SEQUENCE [LARGE SCALE GENOMIC DNA]</scope>
</reference>
<reference evidence="4" key="1">
    <citation type="submission" date="2017-02" db="UniProtKB">
        <authorList>
            <consortium name="WormBaseParasite"/>
        </authorList>
    </citation>
    <scope>IDENTIFICATION</scope>
</reference>
<dbReference type="PANTHER" id="PTHR21523:SF46">
    <property type="entry name" value="MLT-TEN (MLT-10) RELATED"/>
    <property type="match status" value="1"/>
</dbReference>